<comment type="cofactor">
    <cofactor evidence="2">
        <name>Cu cation</name>
        <dbReference type="ChEBI" id="CHEBI:23378"/>
    </cofactor>
    <text evidence="2">Binds 1 copper ion per subunit.</text>
</comment>
<feature type="domain" description="Superoxide dismutase copper/zinc binding" evidence="3">
    <location>
        <begin position="43"/>
        <end position="176"/>
    </location>
</feature>
<name>A0A5C2LGT4_KLEPN</name>
<comment type="similarity">
    <text evidence="1 2">Belongs to the Cu-Zn superoxide dismutase family.</text>
</comment>
<proteinExistence type="inferred from homology"/>
<keyword evidence="2 4" id="KW-0560">Oxidoreductase</keyword>
<dbReference type="SUPFAM" id="SSF49329">
    <property type="entry name" value="Cu,Zn superoxide dismutase-like"/>
    <property type="match status" value="1"/>
</dbReference>
<evidence type="ECO:0000256" key="1">
    <source>
        <dbReference type="ARBA" id="ARBA00010457"/>
    </source>
</evidence>
<keyword evidence="2" id="KW-0862">Zinc</keyword>
<sequence length="177" mass="18307">MRRCYATIYSRDLILAFCAGAQAVSEDVQLNLVTTRGVGQTIGSVKITETDRGLEFAPTLRALPPGKHGFHIHAEGSCQPAMKEGKAVAAGAAGGHYDPQHTGKHEGPLGAGHLGDLPLLVVNDAGVADQPIIAPRLKTLAEVKGKALMVHVGGDNMADSPQPLGGGGERFACGVIK</sequence>
<comment type="cofactor">
    <cofactor evidence="2">
        <name>Zn(2+)</name>
        <dbReference type="ChEBI" id="CHEBI:29105"/>
    </cofactor>
    <text evidence="2">Binds 1 zinc ion per subunit.</text>
</comment>
<evidence type="ECO:0000256" key="2">
    <source>
        <dbReference type="RuleBase" id="RU000393"/>
    </source>
</evidence>
<dbReference type="InterPro" id="IPR001424">
    <property type="entry name" value="SOD_Cu_Zn_dom"/>
</dbReference>
<comment type="catalytic activity">
    <reaction evidence="2">
        <text>2 superoxide + 2 H(+) = H2O2 + O2</text>
        <dbReference type="Rhea" id="RHEA:20696"/>
        <dbReference type="ChEBI" id="CHEBI:15378"/>
        <dbReference type="ChEBI" id="CHEBI:15379"/>
        <dbReference type="ChEBI" id="CHEBI:16240"/>
        <dbReference type="ChEBI" id="CHEBI:18421"/>
        <dbReference type="EC" id="1.15.1.1"/>
    </reaction>
</comment>
<evidence type="ECO:0000259" key="3">
    <source>
        <dbReference type="Pfam" id="PF00080"/>
    </source>
</evidence>
<keyword evidence="2" id="KW-0479">Metal-binding</keyword>
<comment type="function">
    <text evidence="2">Destroys radicals which are normally produced within the cells and which are toxic to biological systems.</text>
</comment>
<gene>
    <name evidence="4" type="primary">sodC</name>
    <name evidence="4" type="ORF">FZ929_02170</name>
</gene>
<dbReference type="EC" id="1.15.1.1" evidence="2"/>
<dbReference type="Proteomes" id="UP000325096">
    <property type="component" value="Chromosome"/>
</dbReference>
<dbReference type="EMBL" id="CP043669">
    <property type="protein sequence ID" value="QEP91331.1"/>
    <property type="molecule type" value="Genomic_DNA"/>
</dbReference>
<dbReference type="AlphaFoldDB" id="A0A5C2LGT4"/>
<evidence type="ECO:0000313" key="4">
    <source>
        <dbReference type="EMBL" id="QEP91331.1"/>
    </source>
</evidence>
<keyword evidence="2" id="KW-0186">Copper</keyword>
<organism evidence="4 5">
    <name type="scientific">Klebsiella pneumoniae</name>
    <dbReference type="NCBI Taxonomy" id="573"/>
    <lineage>
        <taxon>Bacteria</taxon>
        <taxon>Pseudomonadati</taxon>
        <taxon>Pseudomonadota</taxon>
        <taxon>Gammaproteobacteria</taxon>
        <taxon>Enterobacterales</taxon>
        <taxon>Enterobacteriaceae</taxon>
        <taxon>Klebsiella/Raoultella group</taxon>
        <taxon>Klebsiella</taxon>
        <taxon>Klebsiella pneumoniae complex</taxon>
    </lineage>
</organism>
<dbReference type="InterPro" id="IPR024134">
    <property type="entry name" value="SOD_Cu/Zn_/chaperone"/>
</dbReference>
<protein>
    <recommendedName>
        <fullName evidence="2">Superoxide dismutase [Cu-Zn]</fullName>
        <ecNumber evidence="2">1.15.1.1</ecNumber>
    </recommendedName>
</protein>
<dbReference type="GO" id="GO:0004784">
    <property type="term" value="F:superoxide dismutase activity"/>
    <property type="evidence" value="ECO:0007669"/>
    <property type="project" value="UniProtKB-EC"/>
</dbReference>
<reference evidence="4 5" key="1">
    <citation type="submission" date="2019-08" db="EMBL/GenBank/DDBJ databases">
        <title>Emergence of NDM-5-producing hypervirulent Klebsiella pneumoniae from clinical infections.</title>
        <authorList>
            <person name="Shen Z."/>
            <person name="Zhang H."/>
            <person name="Li M."/>
        </authorList>
    </citation>
    <scope>NUCLEOTIDE SEQUENCE [LARGE SCALE GENOMIC DNA]</scope>
    <source>
        <strain evidence="4 5">RJ18-06</strain>
    </source>
</reference>
<dbReference type="PROSITE" id="PS00332">
    <property type="entry name" value="SOD_CU_ZN_2"/>
    <property type="match status" value="1"/>
</dbReference>
<dbReference type="Pfam" id="PF00080">
    <property type="entry name" value="Sod_Cu"/>
    <property type="match status" value="1"/>
</dbReference>
<dbReference type="InterPro" id="IPR036423">
    <property type="entry name" value="SOD-like_Cu/Zn_dom_sf"/>
</dbReference>
<dbReference type="Gene3D" id="2.60.40.200">
    <property type="entry name" value="Superoxide dismutase, copper/zinc binding domain"/>
    <property type="match status" value="1"/>
</dbReference>
<dbReference type="NCBIfam" id="NF007628">
    <property type="entry name" value="PRK10290.1"/>
    <property type="match status" value="1"/>
</dbReference>
<dbReference type="PANTHER" id="PTHR10003">
    <property type="entry name" value="SUPEROXIDE DISMUTASE CU-ZN -RELATED"/>
    <property type="match status" value="1"/>
</dbReference>
<dbReference type="InterPro" id="IPR018152">
    <property type="entry name" value="SOD_Cu/Zn_BS"/>
</dbReference>
<evidence type="ECO:0000313" key="5">
    <source>
        <dbReference type="Proteomes" id="UP000325096"/>
    </source>
</evidence>
<dbReference type="GO" id="GO:0005507">
    <property type="term" value="F:copper ion binding"/>
    <property type="evidence" value="ECO:0007669"/>
    <property type="project" value="InterPro"/>
</dbReference>
<accession>A0A5C2LGT4</accession>